<dbReference type="GO" id="GO:0005768">
    <property type="term" value="C:endosome"/>
    <property type="evidence" value="ECO:0007669"/>
    <property type="project" value="TreeGrafter"/>
</dbReference>
<comment type="caution">
    <text evidence="2">The sequence shown here is derived from an EMBL/GenBank/DDBJ whole genome shotgun (WGS) entry which is preliminary data.</text>
</comment>
<sequence>MLSEPPPTRNGAGPLYKPGPERLQVEVVEWKRVQYTFSEHTSFRLVTKTDLPLYRNQRFHVYRRYTDFEWLQNVLRSKNRATAQADAVCCGLQSLRKERRDLQSWLPALGYSWVICKAGCPRSAGILVPPLPPKGYSETNEEEFLDVRKRFLQIFLDKVTSHPTLRYSEELMVFLEEDDPDQWSYVRNGGTGILEVLSSVSCSA</sequence>
<dbReference type="SUPFAM" id="SSF64268">
    <property type="entry name" value="PX domain"/>
    <property type="match status" value="1"/>
</dbReference>
<dbReference type="InterPro" id="IPR036871">
    <property type="entry name" value="PX_dom_sf"/>
</dbReference>
<dbReference type="SMART" id="SM00312">
    <property type="entry name" value="PX"/>
    <property type="match status" value="1"/>
</dbReference>
<dbReference type="Gene3D" id="3.30.1520.10">
    <property type="entry name" value="Phox-like domain"/>
    <property type="match status" value="1"/>
</dbReference>
<evidence type="ECO:0000313" key="3">
    <source>
        <dbReference type="Proteomes" id="UP001190700"/>
    </source>
</evidence>
<evidence type="ECO:0000259" key="1">
    <source>
        <dbReference type="PROSITE" id="PS50195"/>
    </source>
</evidence>
<dbReference type="Proteomes" id="UP001190700">
    <property type="component" value="Unassembled WGS sequence"/>
</dbReference>
<dbReference type="PANTHER" id="PTHR10555">
    <property type="entry name" value="SORTING NEXIN"/>
    <property type="match status" value="1"/>
</dbReference>
<dbReference type="InterPro" id="IPR001683">
    <property type="entry name" value="PX_dom"/>
</dbReference>
<dbReference type="PANTHER" id="PTHR10555:SF170">
    <property type="entry name" value="FI18122P1"/>
    <property type="match status" value="1"/>
</dbReference>
<keyword evidence="3" id="KW-1185">Reference proteome</keyword>
<dbReference type="EMBL" id="LGRX02027911">
    <property type="protein sequence ID" value="KAK3248649.1"/>
    <property type="molecule type" value="Genomic_DNA"/>
</dbReference>
<feature type="domain" description="PX" evidence="1">
    <location>
        <begin position="21"/>
        <end position="182"/>
    </location>
</feature>
<evidence type="ECO:0000313" key="2">
    <source>
        <dbReference type="EMBL" id="KAK3248649.1"/>
    </source>
</evidence>
<protein>
    <recommendedName>
        <fullName evidence="1">PX domain-containing protein</fullName>
    </recommendedName>
</protein>
<dbReference type="AlphaFoldDB" id="A0AAE0F223"/>
<dbReference type="PROSITE" id="PS50195">
    <property type="entry name" value="PX"/>
    <property type="match status" value="1"/>
</dbReference>
<dbReference type="Pfam" id="PF00787">
    <property type="entry name" value="PX"/>
    <property type="match status" value="1"/>
</dbReference>
<name>A0AAE0F223_9CHLO</name>
<dbReference type="GO" id="GO:0035091">
    <property type="term" value="F:phosphatidylinositol binding"/>
    <property type="evidence" value="ECO:0007669"/>
    <property type="project" value="InterPro"/>
</dbReference>
<reference evidence="2 3" key="1">
    <citation type="journal article" date="2015" name="Genome Biol. Evol.">
        <title>Comparative Genomics of a Bacterivorous Green Alga Reveals Evolutionary Causalities and Consequences of Phago-Mixotrophic Mode of Nutrition.</title>
        <authorList>
            <person name="Burns J.A."/>
            <person name="Paasch A."/>
            <person name="Narechania A."/>
            <person name="Kim E."/>
        </authorList>
    </citation>
    <scope>NUCLEOTIDE SEQUENCE [LARGE SCALE GENOMIC DNA]</scope>
    <source>
        <strain evidence="2 3">PLY_AMNH</strain>
    </source>
</reference>
<proteinExistence type="predicted"/>
<organism evidence="2 3">
    <name type="scientific">Cymbomonas tetramitiformis</name>
    <dbReference type="NCBI Taxonomy" id="36881"/>
    <lineage>
        <taxon>Eukaryota</taxon>
        <taxon>Viridiplantae</taxon>
        <taxon>Chlorophyta</taxon>
        <taxon>Pyramimonadophyceae</taxon>
        <taxon>Pyramimonadales</taxon>
        <taxon>Pyramimonadaceae</taxon>
        <taxon>Cymbomonas</taxon>
    </lineage>
</organism>
<accession>A0AAE0F223</accession>
<gene>
    <name evidence="2" type="ORF">CYMTET_41891</name>
</gene>